<dbReference type="InterPro" id="IPR014756">
    <property type="entry name" value="Ig_E-set"/>
</dbReference>
<dbReference type="InterPro" id="IPR032397">
    <property type="entry name" value="RHD_dimer"/>
</dbReference>
<dbReference type="GO" id="GO:0008063">
    <property type="term" value="P:Toll signaling pathway"/>
    <property type="evidence" value="ECO:0007669"/>
    <property type="project" value="UniProtKB-ARBA"/>
</dbReference>
<keyword evidence="1" id="KW-0040">ANK repeat</keyword>
<dbReference type="PROSITE" id="PS50088">
    <property type="entry name" value="ANK_REPEAT"/>
    <property type="match status" value="6"/>
</dbReference>
<dbReference type="Pfam" id="PF16179">
    <property type="entry name" value="RHD_dimer"/>
    <property type="match status" value="1"/>
</dbReference>
<dbReference type="Proteomes" id="UP000655588">
    <property type="component" value="Unassembled WGS sequence"/>
</dbReference>
<dbReference type="InterPro" id="IPR013783">
    <property type="entry name" value="Ig-like_fold"/>
</dbReference>
<dbReference type="PROSITE" id="PS50254">
    <property type="entry name" value="REL_2"/>
    <property type="match status" value="1"/>
</dbReference>
<dbReference type="PRINTS" id="PR00057">
    <property type="entry name" value="NFKBTNSCPFCT"/>
</dbReference>
<dbReference type="PROSITE" id="PS50297">
    <property type="entry name" value="ANK_REP_REGION"/>
    <property type="match status" value="5"/>
</dbReference>
<dbReference type="SUPFAM" id="SSF48403">
    <property type="entry name" value="Ankyrin repeat"/>
    <property type="match status" value="1"/>
</dbReference>
<dbReference type="Gene3D" id="1.10.533.10">
    <property type="entry name" value="Death Domain, Fas"/>
    <property type="match status" value="1"/>
</dbReference>
<dbReference type="CDD" id="cd01177">
    <property type="entry name" value="IPT_NFkappaB"/>
    <property type="match status" value="1"/>
</dbReference>
<dbReference type="GO" id="GO:0002225">
    <property type="term" value="P:positive regulation of antimicrobial peptide production"/>
    <property type="evidence" value="ECO:0007669"/>
    <property type="project" value="UniProtKB-ARBA"/>
</dbReference>
<proteinExistence type="predicted"/>
<dbReference type="GO" id="GO:0045087">
    <property type="term" value="P:innate immune response"/>
    <property type="evidence" value="ECO:0007669"/>
    <property type="project" value="UniProtKB-ARBA"/>
</dbReference>
<dbReference type="GO" id="GO:0005654">
    <property type="term" value="C:nucleoplasm"/>
    <property type="evidence" value="ECO:0007669"/>
    <property type="project" value="UniProtKB-ARBA"/>
</dbReference>
<dbReference type="GO" id="GO:0048935">
    <property type="term" value="P:peripheral nervous system neuron development"/>
    <property type="evidence" value="ECO:0007669"/>
    <property type="project" value="UniProtKB-ARBA"/>
</dbReference>
<name>A0A833WDG5_9HYME</name>
<gene>
    <name evidence="3" type="ORF">E2986_03195</name>
</gene>
<dbReference type="SMART" id="SM00429">
    <property type="entry name" value="IPT"/>
    <property type="match status" value="1"/>
</dbReference>
<dbReference type="GO" id="GO:0007249">
    <property type="term" value="P:canonical NF-kappaB signal transduction"/>
    <property type="evidence" value="ECO:0007669"/>
    <property type="project" value="UniProtKB-ARBA"/>
</dbReference>
<dbReference type="GO" id="GO:0001228">
    <property type="term" value="F:DNA-binding transcription activator activity, RNA polymerase II-specific"/>
    <property type="evidence" value="ECO:0007669"/>
    <property type="project" value="UniProtKB-ARBA"/>
</dbReference>
<dbReference type="GO" id="GO:0035206">
    <property type="term" value="P:regulation of hemocyte proliferation"/>
    <property type="evidence" value="ECO:0007669"/>
    <property type="project" value="UniProtKB-ARBA"/>
</dbReference>
<feature type="repeat" description="ANK" evidence="1">
    <location>
        <begin position="505"/>
        <end position="526"/>
    </location>
</feature>
<dbReference type="InterPro" id="IPR037059">
    <property type="entry name" value="RHD_DNA_bind_dom_sf"/>
</dbReference>
<accession>A0A833WDG5</accession>
<dbReference type="SUPFAM" id="SSF49417">
    <property type="entry name" value="p53-like transcription factors"/>
    <property type="match status" value="1"/>
</dbReference>
<dbReference type="PANTHER" id="PTHR24169">
    <property type="entry name" value="NUCLEAR FACTOR NF-KAPPA-B PROTEIN"/>
    <property type="match status" value="1"/>
</dbReference>
<evidence type="ECO:0000313" key="3">
    <source>
        <dbReference type="EMBL" id="KAF3428443.1"/>
    </source>
</evidence>
<evidence type="ECO:0000313" key="4">
    <source>
        <dbReference type="Proteomes" id="UP000655588"/>
    </source>
</evidence>
<dbReference type="InterPro" id="IPR011539">
    <property type="entry name" value="RHD_DNA_bind_dom"/>
</dbReference>
<dbReference type="InterPro" id="IPR000451">
    <property type="entry name" value="NFkB/Dor"/>
</dbReference>
<dbReference type="InterPro" id="IPR011029">
    <property type="entry name" value="DEATH-like_dom_sf"/>
</dbReference>
<dbReference type="InterPro" id="IPR008967">
    <property type="entry name" value="p53-like_TF_DNA-bd_sf"/>
</dbReference>
<dbReference type="GO" id="GO:0000978">
    <property type="term" value="F:RNA polymerase II cis-regulatory region sequence-specific DNA binding"/>
    <property type="evidence" value="ECO:0007669"/>
    <property type="project" value="TreeGrafter"/>
</dbReference>
<dbReference type="EMBL" id="WNWW01000215">
    <property type="protein sequence ID" value="KAF3428443.1"/>
    <property type="molecule type" value="Genomic_DNA"/>
</dbReference>
<dbReference type="Gene3D" id="2.60.40.340">
    <property type="entry name" value="Rel homology domain (RHD), DNA-binding domain"/>
    <property type="match status" value="1"/>
</dbReference>
<dbReference type="SUPFAM" id="SSF47986">
    <property type="entry name" value="DEATH domain"/>
    <property type="match status" value="1"/>
</dbReference>
<dbReference type="FunFam" id="2.60.40.10:FF:000046">
    <property type="entry name" value="Nuclear factor NF-kappa-B p105 subunit"/>
    <property type="match status" value="1"/>
</dbReference>
<feature type="repeat" description="ANK" evidence="1">
    <location>
        <begin position="613"/>
        <end position="645"/>
    </location>
</feature>
<dbReference type="GO" id="GO:0005737">
    <property type="term" value="C:cytoplasm"/>
    <property type="evidence" value="ECO:0007669"/>
    <property type="project" value="InterPro"/>
</dbReference>
<feature type="repeat" description="ANK" evidence="1">
    <location>
        <begin position="545"/>
        <end position="577"/>
    </location>
</feature>
<protein>
    <recommendedName>
        <fullName evidence="2">RHD domain-containing protein</fullName>
    </recommendedName>
</protein>
<dbReference type="Gene3D" id="2.60.40.10">
    <property type="entry name" value="Immunoglobulins"/>
    <property type="match status" value="1"/>
</dbReference>
<keyword evidence="4" id="KW-1185">Reference proteome</keyword>
<comment type="caution">
    <text evidence="3">The sequence shown here is derived from an EMBL/GenBank/DDBJ whole genome shotgun (WGS) entry which is preliminary data.</text>
</comment>
<dbReference type="SUPFAM" id="SSF81296">
    <property type="entry name" value="E set domains"/>
    <property type="match status" value="1"/>
</dbReference>
<dbReference type="PRINTS" id="PR01415">
    <property type="entry name" value="ANKYRIN"/>
</dbReference>
<dbReference type="AlphaFoldDB" id="A0A833WDG5"/>
<dbReference type="Gene3D" id="1.25.40.20">
    <property type="entry name" value="Ankyrin repeat-containing domain"/>
    <property type="match status" value="2"/>
</dbReference>
<dbReference type="Pfam" id="PF00554">
    <property type="entry name" value="RHD_DNA_bind"/>
    <property type="match status" value="1"/>
</dbReference>
<feature type="repeat" description="ANK" evidence="1">
    <location>
        <begin position="647"/>
        <end position="670"/>
    </location>
</feature>
<dbReference type="InterPro" id="IPR033926">
    <property type="entry name" value="IPT_NFkappaB"/>
</dbReference>
<organism evidence="3 4">
    <name type="scientific">Frieseomelitta varia</name>
    <dbReference type="NCBI Taxonomy" id="561572"/>
    <lineage>
        <taxon>Eukaryota</taxon>
        <taxon>Metazoa</taxon>
        <taxon>Ecdysozoa</taxon>
        <taxon>Arthropoda</taxon>
        <taxon>Hexapoda</taxon>
        <taxon>Insecta</taxon>
        <taxon>Pterygota</taxon>
        <taxon>Neoptera</taxon>
        <taxon>Endopterygota</taxon>
        <taxon>Hymenoptera</taxon>
        <taxon>Apocrita</taxon>
        <taxon>Aculeata</taxon>
        <taxon>Apoidea</taxon>
        <taxon>Anthophila</taxon>
        <taxon>Apidae</taxon>
        <taxon>Frieseomelitta</taxon>
    </lineage>
</organism>
<evidence type="ECO:0000259" key="2">
    <source>
        <dbReference type="PROSITE" id="PS50254"/>
    </source>
</evidence>
<reference evidence="3" key="1">
    <citation type="submission" date="2019-11" db="EMBL/GenBank/DDBJ databases">
        <title>The nuclear and mitochondrial genomes of Frieseomelitta varia - a highly eusocial stingless bee (Meliponini) with a permanently sterile worker caste.</title>
        <authorList>
            <person name="Freitas F.C.P."/>
            <person name="Lourenco A.P."/>
            <person name="Nunes F.M.F."/>
            <person name="Paschoal A.R."/>
            <person name="Abreu F.C.P."/>
            <person name="Barbin F.O."/>
            <person name="Bataglia L."/>
            <person name="Cardoso-Junior C.A.M."/>
            <person name="Cervoni M.S."/>
            <person name="Silva S.R."/>
            <person name="Dalarmi F."/>
            <person name="Del Lama M.A."/>
            <person name="Depintor T.S."/>
            <person name="Ferreira K.M."/>
            <person name="Goria P.S."/>
            <person name="Jaskot M.C."/>
            <person name="Lago D.C."/>
            <person name="Luna-Lucena D."/>
            <person name="Moda L.M."/>
            <person name="Nascimento L."/>
            <person name="Pedrino M."/>
            <person name="Rabico F.O."/>
            <person name="Sanches F.C."/>
            <person name="Santos D.E."/>
            <person name="Santos C.G."/>
            <person name="Vieira J."/>
            <person name="Lopes T.F."/>
            <person name="Barchuk A.R."/>
            <person name="Hartfelder K."/>
            <person name="Simoes Z.L.P."/>
            <person name="Bitondi M.M.G."/>
            <person name="Pinheiro D.G."/>
        </authorList>
    </citation>
    <scope>NUCLEOTIDE SEQUENCE</scope>
    <source>
        <strain evidence="3">USP_RPSP 00005682</strain>
        <tissue evidence="3">Whole individual</tissue>
    </source>
</reference>
<feature type="repeat" description="ANK" evidence="1">
    <location>
        <begin position="681"/>
        <end position="716"/>
    </location>
</feature>
<dbReference type="Pfam" id="PF00023">
    <property type="entry name" value="Ank"/>
    <property type="match status" value="2"/>
</dbReference>
<dbReference type="InterPro" id="IPR036770">
    <property type="entry name" value="Ankyrin_rpt-contain_sf"/>
</dbReference>
<feature type="domain" description="RHD" evidence="2">
    <location>
        <begin position="62"/>
        <end position="257"/>
    </location>
</feature>
<evidence type="ECO:0000256" key="1">
    <source>
        <dbReference type="PROSITE-ProRule" id="PRU00023"/>
    </source>
</evidence>
<sequence length="880" mass="98709">MPEVYTAFENEDFFSSGYELQAMNTRGIYSPSSGSQETASVSSSMSVLSSLHDNELTDITVIGDPYITILEQPTEKFRFRYKSEMVGTHGSLVGSNRKNVPTVQLHNFLDPAVIRCTLVTSDEGLSRIPHAHKLIRRDGGQDYDDPHYITVSAETGYTAIFQGMAIIHTAKRHIRDELIKKMRLEALEKKKNTNIKAILNSREEAQIKVDADHYQKHMNLNSVALCFQAFVTNHCGVMIPITEPVYSQTINNLKSALTGELKICRMDKLTSSVEGGEEIFILVEKVGKKNIRIKFFELNEDGCEIWSAYGRFSELDVHHQYAIVFRTPPYKDQNITLPKNVFIQLERPSDGDCSDARKFTYKPSDRIIDIKCLGRKRQRISYSGSSELSNILPNTNSIGNENISELLNNSNSHELSKEIKKILSEGTTTPVCKDFLSDIDVDNYLKLLLNSEENMLGTDGPSIVQYQDDVMFAKNILTEIMQCMKMDAKNMEEYIQKLLKDRSTYGDSPLHSALRYGQHNIVKYLLMLLCTNKDCKTLINSQNSSGKTPLHYAVLQNQPEITKALLMLGADPNRTDDHGFSPLHVAVKISDAGACVDVLLSEKGINIEAYNDAGWTALHLATKAGSYDAVCSLVHAGANVNNTDMSYGRTALHIAVEGGHKKIVEYLLKKTNISVNKRNFSGNTALHTAVVHTGTRAKELCALLIQHGADPYIQNHNRESNDVNKKKESHVNVKVEVHSEDENIEGAIGQSSFDLAMNKPDILQVFNGQSEKTTNKMCLVTTKLELKHEDLETNWLNNEHKEKLSILLDKTQGWQKLAKQLNIEYLLQTFQHNSISPSLGLLNYIDVEAILSLMDMQTVLREIGEEEAADYINEISSICS</sequence>
<feature type="repeat" description="ANK" evidence="1">
    <location>
        <begin position="578"/>
        <end position="612"/>
    </location>
</feature>
<dbReference type="InterPro" id="IPR002110">
    <property type="entry name" value="Ankyrin_rpt"/>
</dbReference>
<dbReference type="InterPro" id="IPR002909">
    <property type="entry name" value="IPT_dom"/>
</dbReference>
<dbReference type="PANTHER" id="PTHR24169:SF28">
    <property type="entry name" value="NUCLEAR FACTOR NF-KAPPA-B P110 SUBUNIT"/>
    <property type="match status" value="1"/>
</dbReference>
<dbReference type="SMART" id="SM00248">
    <property type="entry name" value="ANK"/>
    <property type="match status" value="6"/>
</dbReference>
<dbReference type="Pfam" id="PF12796">
    <property type="entry name" value="Ank_2"/>
    <property type="match status" value="2"/>
</dbReference>